<keyword evidence="4" id="KW-0963">Cytoplasm</keyword>
<dbReference type="InterPro" id="IPR039100">
    <property type="entry name" value="Sdo1/SBDS-like"/>
</dbReference>
<keyword evidence="13" id="KW-1185">Reference proteome</keyword>
<dbReference type="PANTHER" id="PTHR10927">
    <property type="entry name" value="RIBOSOME MATURATION PROTEIN SBDS"/>
    <property type="match status" value="1"/>
</dbReference>
<dbReference type="OMA" id="TIISAKC"/>
<dbReference type="EMBL" id="BACD03000027">
    <property type="protein sequence ID" value="GAO49893.1"/>
    <property type="molecule type" value="Genomic_DNA"/>
</dbReference>
<dbReference type="AlphaFoldDB" id="A0A0E9NJB7"/>
<dbReference type="Pfam" id="PF09377">
    <property type="entry name" value="SBDS_domain_II"/>
    <property type="match status" value="1"/>
</dbReference>
<comment type="caution">
    <text evidence="12">The sequence shown here is derived from an EMBL/GenBank/DDBJ whole genome shotgun (WGS) entry which is preliminary data.</text>
</comment>
<dbReference type="InterPro" id="IPR019783">
    <property type="entry name" value="SDO1/SBDS_N"/>
</dbReference>
<reference evidence="12 13" key="2">
    <citation type="journal article" date="2014" name="J. Gen. Appl. Microbiol.">
        <title>The early diverging ascomycetous budding yeast Saitoella complicata has three histone deacetylases belonging to the Clr6, Hos2, and Rpd3 lineages.</title>
        <authorList>
            <person name="Nishida H."/>
            <person name="Matsumoto T."/>
            <person name="Kondo S."/>
            <person name="Hamamoto M."/>
            <person name="Yoshikawa H."/>
        </authorList>
    </citation>
    <scope>NUCLEOTIDE SEQUENCE [LARGE SCALE GENOMIC DNA]</scope>
    <source>
        <strain evidence="12 13">NRRL Y-17804</strain>
    </source>
</reference>
<dbReference type="SUPFAM" id="SSF109728">
    <property type="entry name" value="Hypothetical protein AF0491, middle domain"/>
    <property type="match status" value="1"/>
</dbReference>
<dbReference type="PANTHER" id="PTHR10927:SF1">
    <property type="entry name" value="RIBOSOME MATURATION PROTEIN SBDS"/>
    <property type="match status" value="1"/>
</dbReference>
<reference evidence="12 13" key="3">
    <citation type="journal article" date="2015" name="Genome Announc.">
        <title>Draft Genome Sequence of the Archiascomycetous Yeast Saitoella complicata.</title>
        <authorList>
            <person name="Yamauchi K."/>
            <person name="Kondo S."/>
            <person name="Hamamoto M."/>
            <person name="Takahashi Y."/>
            <person name="Ogura Y."/>
            <person name="Hayashi T."/>
            <person name="Nishida H."/>
        </authorList>
    </citation>
    <scope>NUCLEOTIDE SEQUENCE [LARGE SCALE GENOMIC DNA]</scope>
    <source>
        <strain evidence="12 13">NRRL Y-17804</strain>
    </source>
</reference>
<protein>
    <recommendedName>
        <fullName evidence="8">Ribosome maturation protein SDO1</fullName>
    </recommendedName>
</protein>
<dbReference type="NCBIfam" id="TIGR00291">
    <property type="entry name" value="RNA_SBDS"/>
    <property type="match status" value="1"/>
</dbReference>
<feature type="domain" description="Ribosome maturation protein SDO1/SBDS central" evidence="10">
    <location>
        <begin position="112"/>
        <end position="172"/>
    </location>
</feature>
<comment type="subunit">
    <text evidence="7">Associates with the 60S ribosomal subunit.</text>
</comment>
<keyword evidence="6" id="KW-0539">Nucleus</keyword>
<evidence type="ECO:0000256" key="2">
    <source>
        <dbReference type="ARBA" id="ARBA00004496"/>
    </source>
</evidence>
<comment type="similarity">
    <text evidence="3">Belongs to the SDO1/SBDS family.</text>
</comment>
<dbReference type="InterPro" id="IPR018023">
    <property type="entry name" value="Ribosome_mat_SBDS_CS"/>
</dbReference>
<dbReference type="InterPro" id="IPR037188">
    <property type="entry name" value="Sdo1/SBDS_central_sf"/>
</dbReference>
<dbReference type="GO" id="GO:0005634">
    <property type="term" value="C:nucleus"/>
    <property type="evidence" value="ECO:0007669"/>
    <property type="project" value="UniProtKB-SubCell"/>
</dbReference>
<evidence type="ECO:0000313" key="12">
    <source>
        <dbReference type="EMBL" id="GAO49893.1"/>
    </source>
</evidence>
<dbReference type="GO" id="GO:0042256">
    <property type="term" value="P:cytosolic ribosome assembly"/>
    <property type="evidence" value="ECO:0007669"/>
    <property type="project" value="InterPro"/>
</dbReference>
<evidence type="ECO:0000259" key="9">
    <source>
        <dbReference type="Pfam" id="PF01172"/>
    </source>
</evidence>
<evidence type="ECO:0000256" key="1">
    <source>
        <dbReference type="ARBA" id="ARBA00004123"/>
    </source>
</evidence>
<dbReference type="RefSeq" id="XP_019021227.1">
    <property type="nucleotide sequence ID" value="XM_019170877.1"/>
</dbReference>
<dbReference type="FunFam" id="3.30.1250.10:FF:000001">
    <property type="entry name" value="SBDS, ribosome maturation factor"/>
    <property type="match status" value="1"/>
</dbReference>
<accession>A0A0E9NJB7</accession>
<name>A0A0E9NJB7_SAICN</name>
<dbReference type="SUPFAM" id="SSF89895">
    <property type="entry name" value="FYSH domain"/>
    <property type="match status" value="1"/>
</dbReference>
<dbReference type="Pfam" id="PF20268">
    <property type="entry name" value="SBDS_C"/>
    <property type="match status" value="1"/>
</dbReference>
<evidence type="ECO:0000256" key="6">
    <source>
        <dbReference type="ARBA" id="ARBA00023242"/>
    </source>
</evidence>
<evidence type="ECO:0000259" key="10">
    <source>
        <dbReference type="Pfam" id="PF09377"/>
    </source>
</evidence>
<sequence>MGIFQPSGQIKLTNVSIVRLRKGGKRFEIACYKNKVQEYRSGTEKNLDEVLQISNVFMNVSKGQVASSEDLKKCFKTENVEECVAEILKKGEMQVGDKERSANQEAGVQNLVHLLSESCIDPRTSRPYPPSMLEKAIKASGFSLHPTRPVKAQMSAAISALATKGGLDIKRARMRVRIVADGKDAKKIRPKMAEMQGAEKEDEEVGEEWEWVGLIEPGLLKDLNEMIRLDTKGSGTVEVLDLKEGGAGEESFA</sequence>
<evidence type="ECO:0000256" key="8">
    <source>
        <dbReference type="ARBA" id="ARBA00071414"/>
    </source>
</evidence>
<gene>
    <name evidence="12" type="ORF">G7K_4030-t1</name>
</gene>
<dbReference type="InterPro" id="IPR018978">
    <property type="entry name" value="SDO1/SBDS_central"/>
</dbReference>
<dbReference type="Gene3D" id="3.30.70.240">
    <property type="match status" value="1"/>
</dbReference>
<feature type="domain" description="Ribosome maturation protein SDO1/SBDS C-terminal" evidence="11">
    <location>
        <begin position="174"/>
        <end position="242"/>
    </location>
</feature>
<evidence type="ECO:0000256" key="4">
    <source>
        <dbReference type="ARBA" id="ARBA00022490"/>
    </source>
</evidence>
<evidence type="ECO:0000256" key="3">
    <source>
        <dbReference type="ARBA" id="ARBA00007433"/>
    </source>
</evidence>
<dbReference type="STRING" id="698492.A0A0E9NJB7"/>
<dbReference type="GO" id="GO:0005737">
    <property type="term" value="C:cytoplasm"/>
    <property type="evidence" value="ECO:0007669"/>
    <property type="project" value="UniProtKB-SubCell"/>
</dbReference>
<dbReference type="Gene3D" id="3.30.1250.10">
    <property type="entry name" value="Ribosome maturation protein SBDS, N-terminal domain"/>
    <property type="match status" value="1"/>
</dbReference>
<dbReference type="InterPro" id="IPR046928">
    <property type="entry name" value="SDO1/SBDS_C"/>
</dbReference>
<dbReference type="Gene3D" id="1.10.10.900">
    <property type="entry name" value="SBDS protein C-terminal domain, subdomain 1"/>
    <property type="match status" value="1"/>
</dbReference>
<reference evidence="12 13" key="1">
    <citation type="journal article" date="2011" name="J. Gen. Appl. Microbiol.">
        <title>Draft genome sequencing of the enigmatic yeast Saitoella complicata.</title>
        <authorList>
            <person name="Nishida H."/>
            <person name="Hamamoto M."/>
            <person name="Sugiyama J."/>
        </authorList>
    </citation>
    <scope>NUCLEOTIDE SEQUENCE [LARGE SCALE GENOMIC DNA]</scope>
    <source>
        <strain evidence="12 13">NRRL Y-17804</strain>
    </source>
</reference>
<comment type="subcellular location">
    <subcellularLocation>
        <location evidence="2">Cytoplasm</location>
    </subcellularLocation>
    <subcellularLocation>
        <location evidence="1">Nucleus</location>
    </subcellularLocation>
</comment>
<dbReference type="PROSITE" id="PS01267">
    <property type="entry name" value="UPF0023"/>
    <property type="match status" value="1"/>
</dbReference>
<evidence type="ECO:0000256" key="7">
    <source>
        <dbReference type="ARBA" id="ARBA00049708"/>
    </source>
</evidence>
<dbReference type="InterPro" id="IPR002140">
    <property type="entry name" value="Sdo1/SBDS"/>
</dbReference>
<feature type="domain" description="Ribosome maturation protein SDO1/SBDS N-terminal" evidence="9">
    <location>
        <begin position="14"/>
        <end position="100"/>
    </location>
</feature>
<dbReference type="InterPro" id="IPR036786">
    <property type="entry name" value="Ribosome_mat_SBDS_N_sf"/>
</dbReference>
<evidence type="ECO:0000313" key="13">
    <source>
        <dbReference type="Proteomes" id="UP000033140"/>
    </source>
</evidence>
<evidence type="ECO:0000256" key="5">
    <source>
        <dbReference type="ARBA" id="ARBA00022517"/>
    </source>
</evidence>
<dbReference type="OrthoDB" id="10253092at2759"/>
<dbReference type="Pfam" id="PF01172">
    <property type="entry name" value="SBDS_N"/>
    <property type="match status" value="1"/>
</dbReference>
<proteinExistence type="inferred from homology"/>
<keyword evidence="5" id="KW-0690">Ribosome biogenesis</keyword>
<organism evidence="12 13">
    <name type="scientific">Saitoella complicata (strain BCRC 22490 / CBS 7301 / JCM 7358 / NBRC 10748 / NRRL Y-17804)</name>
    <dbReference type="NCBI Taxonomy" id="698492"/>
    <lineage>
        <taxon>Eukaryota</taxon>
        <taxon>Fungi</taxon>
        <taxon>Dikarya</taxon>
        <taxon>Ascomycota</taxon>
        <taxon>Taphrinomycotina</taxon>
        <taxon>Taphrinomycotina incertae sedis</taxon>
        <taxon>Saitoella</taxon>
    </lineage>
</organism>
<evidence type="ECO:0000259" key="11">
    <source>
        <dbReference type="Pfam" id="PF20268"/>
    </source>
</evidence>
<dbReference type="Proteomes" id="UP000033140">
    <property type="component" value="Unassembled WGS sequence"/>
</dbReference>